<accession>A0A2P1QVI5</accession>
<organism evidence="1 2">
    <name type="scientific">Leptospira santarosai</name>
    <dbReference type="NCBI Taxonomy" id="28183"/>
    <lineage>
        <taxon>Bacteria</taxon>
        <taxon>Pseudomonadati</taxon>
        <taxon>Spirochaetota</taxon>
        <taxon>Spirochaetia</taxon>
        <taxon>Leptospirales</taxon>
        <taxon>Leptospiraceae</taxon>
        <taxon>Leptospira</taxon>
    </lineage>
</organism>
<dbReference type="AlphaFoldDB" id="A0A2P1QVI5"/>
<evidence type="ECO:0000313" key="2">
    <source>
        <dbReference type="Proteomes" id="UP000033961"/>
    </source>
</evidence>
<evidence type="ECO:0000313" key="1">
    <source>
        <dbReference type="EMBL" id="AVQ12923.1"/>
    </source>
</evidence>
<protein>
    <submittedName>
        <fullName evidence="1">Uncharacterized protein</fullName>
    </submittedName>
</protein>
<gene>
    <name evidence="1" type="ORF">XB16_2614</name>
</gene>
<reference evidence="1 2" key="1">
    <citation type="journal article" date="2015" name="Genome Announc.">
        <title>Draft Genome Sequences of Leptospira santarosai Strains U160, U164, and U233, Isolated from Asymptomatic Cattle.</title>
        <authorList>
            <person name="Kremer F.S."/>
            <person name="Eslabao M.R."/>
            <person name="Provisor M."/>
            <person name="Woloski R.D."/>
            <person name="Ramires O.V."/>
            <person name="Moreno L.Z."/>
            <person name="Moreno A.M."/>
            <person name="Hamond C."/>
            <person name="Lilenbaum W."/>
            <person name="Dellagostin O.A."/>
        </authorList>
    </citation>
    <scope>NUCLEOTIDE SEQUENCE [LARGE SCALE GENOMIC DNA]</scope>
    <source>
        <strain evidence="1 2">U160</strain>
    </source>
</reference>
<dbReference type="Proteomes" id="UP000033961">
    <property type="component" value="Chromosome I"/>
</dbReference>
<dbReference type="EMBL" id="CP027843">
    <property type="protein sequence ID" value="AVQ12923.1"/>
    <property type="molecule type" value="Genomic_DNA"/>
</dbReference>
<sequence length="68" mass="7546">MKTYFKLKMVGILVLLNSCQSLKDDASDFAERCGTDFILLTSQCGTDNPFRSSAACLLILNDYSKNCL</sequence>
<proteinExistence type="predicted"/>
<name>A0A2P1QVI5_9LEPT</name>